<keyword evidence="3" id="KW-0731">Sigma factor</keyword>
<reference evidence="6 7" key="1">
    <citation type="submission" date="2018-06" db="EMBL/GenBank/DDBJ databases">
        <title>Genomic Encyclopedia of Archaeal and Bacterial Type Strains, Phase II (KMG-II): from individual species to whole genera.</title>
        <authorList>
            <person name="Goeker M."/>
        </authorList>
    </citation>
    <scope>NUCLEOTIDE SEQUENCE [LARGE SCALE GENOMIC DNA]</scope>
    <source>
        <strain evidence="6 7">DSM 21851</strain>
    </source>
</reference>
<dbReference type="Pfam" id="PF08281">
    <property type="entry name" value="Sigma70_r4_2"/>
    <property type="match status" value="1"/>
</dbReference>
<dbReference type="OrthoDB" id="9150024at2"/>
<evidence type="ECO:0000313" key="6">
    <source>
        <dbReference type="EMBL" id="RAJ94423.1"/>
    </source>
</evidence>
<dbReference type="InterPro" id="IPR036388">
    <property type="entry name" value="WH-like_DNA-bd_sf"/>
</dbReference>
<dbReference type="SUPFAM" id="SSF88946">
    <property type="entry name" value="Sigma2 domain of RNA polymerase sigma factors"/>
    <property type="match status" value="1"/>
</dbReference>
<dbReference type="PANTHER" id="PTHR43133:SF46">
    <property type="entry name" value="RNA POLYMERASE SIGMA-70 FACTOR ECF SUBFAMILY"/>
    <property type="match status" value="1"/>
</dbReference>
<feature type="domain" description="RNA polymerase sigma factor 70 region 4 type 2" evidence="5">
    <location>
        <begin position="134"/>
        <end position="186"/>
    </location>
</feature>
<evidence type="ECO:0000313" key="7">
    <source>
        <dbReference type="Proteomes" id="UP000248790"/>
    </source>
</evidence>
<gene>
    <name evidence="6" type="ORF">LX87_04310</name>
</gene>
<evidence type="ECO:0000256" key="1">
    <source>
        <dbReference type="ARBA" id="ARBA00010641"/>
    </source>
</evidence>
<sequence>MAYSVPEIPHALWQGLKRRDPHSLSALYRLTYSDLLNFGMYFGFTATVTKDAINQLYAEWWERGEQLPEVVNLRSYLITALRRKLMKDFRHDARFSELTVLDGATLDGAALDGAAEPPYEELIVQAQEQEHRQQQLRLALDRLTPRQRQLIELRFFRNKRNEEIAESTGMHINTVYNTLSSALKLLRQTLAPGSKEKTSLIHVWWLLFAIFGL</sequence>
<dbReference type="InterPro" id="IPR013325">
    <property type="entry name" value="RNA_pol_sigma_r2"/>
</dbReference>
<dbReference type="Proteomes" id="UP000248790">
    <property type="component" value="Unassembled WGS sequence"/>
</dbReference>
<dbReference type="InterPro" id="IPR013249">
    <property type="entry name" value="RNA_pol_sigma70_r4_t2"/>
</dbReference>
<evidence type="ECO:0000259" key="5">
    <source>
        <dbReference type="Pfam" id="PF08281"/>
    </source>
</evidence>
<protein>
    <submittedName>
        <fullName evidence="6">RNA polymerase sigma-70 factor (ECF subfamily)</fullName>
    </submittedName>
</protein>
<keyword evidence="2" id="KW-0805">Transcription regulation</keyword>
<keyword evidence="7" id="KW-1185">Reference proteome</keyword>
<accession>A0A327WRX2</accession>
<dbReference type="CDD" id="cd06171">
    <property type="entry name" value="Sigma70_r4"/>
    <property type="match status" value="1"/>
</dbReference>
<evidence type="ECO:0000256" key="4">
    <source>
        <dbReference type="ARBA" id="ARBA00023163"/>
    </source>
</evidence>
<evidence type="ECO:0000256" key="3">
    <source>
        <dbReference type="ARBA" id="ARBA00023082"/>
    </source>
</evidence>
<dbReference type="InterPro" id="IPR013324">
    <property type="entry name" value="RNA_pol_sigma_r3/r4-like"/>
</dbReference>
<dbReference type="NCBIfam" id="TIGR02937">
    <property type="entry name" value="sigma70-ECF"/>
    <property type="match status" value="1"/>
</dbReference>
<dbReference type="RefSeq" id="WP_111630305.1">
    <property type="nucleotide sequence ID" value="NZ_QLMC01000005.1"/>
</dbReference>
<dbReference type="AlphaFoldDB" id="A0A327WRX2"/>
<name>A0A327WRX2_LARAB</name>
<dbReference type="PANTHER" id="PTHR43133">
    <property type="entry name" value="RNA POLYMERASE ECF-TYPE SIGMA FACTO"/>
    <property type="match status" value="1"/>
</dbReference>
<dbReference type="GO" id="GO:0006352">
    <property type="term" value="P:DNA-templated transcription initiation"/>
    <property type="evidence" value="ECO:0007669"/>
    <property type="project" value="InterPro"/>
</dbReference>
<dbReference type="GO" id="GO:0016987">
    <property type="term" value="F:sigma factor activity"/>
    <property type="evidence" value="ECO:0007669"/>
    <property type="project" value="UniProtKB-KW"/>
</dbReference>
<keyword evidence="4" id="KW-0804">Transcription</keyword>
<comment type="similarity">
    <text evidence="1">Belongs to the sigma-70 factor family. ECF subfamily.</text>
</comment>
<dbReference type="InterPro" id="IPR014284">
    <property type="entry name" value="RNA_pol_sigma-70_dom"/>
</dbReference>
<dbReference type="SUPFAM" id="SSF88659">
    <property type="entry name" value="Sigma3 and sigma4 domains of RNA polymerase sigma factors"/>
    <property type="match status" value="1"/>
</dbReference>
<dbReference type="GO" id="GO:0003677">
    <property type="term" value="F:DNA binding"/>
    <property type="evidence" value="ECO:0007669"/>
    <property type="project" value="InterPro"/>
</dbReference>
<organism evidence="6 7">
    <name type="scientific">Larkinella arboricola</name>
    <dbReference type="NCBI Taxonomy" id="643671"/>
    <lineage>
        <taxon>Bacteria</taxon>
        <taxon>Pseudomonadati</taxon>
        <taxon>Bacteroidota</taxon>
        <taxon>Cytophagia</taxon>
        <taxon>Cytophagales</taxon>
        <taxon>Spirosomataceae</taxon>
        <taxon>Larkinella</taxon>
    </lineage>
</organism>
<comment type="caution">
    <text evidence="6">The sequence shown here is derived from an EMBL/GenBank/DDBJ whole genome shotgun (WGS) entry which is preliminary data.</text>
</comment>
<dbReference type="Gene3D" id="1.10.10.10">
    <property type="entry name" value="Winged helix-like DNA-binding domain superfamily/Winged helix DNA-binding domain"/>
    <property type="match status" value="1"/>
</dbReference>
<evidence type="ECO:0000256" key="2">
    <source>
        <dbReference type="ARBA" id="ARBA00023015"/>
    </source>
</evidence>
<dbReference type="InterPro" id="IPR039425">
    <property type="entry name" value="RNA_pol_sigma-70-like"/>
</dbReference>
<dbReference type="Gene3D" id="1.10.1740.10">
    <property type="match status" value="1"/>
</dbReference>
<proteinExistence type="inferred from homology"/>
<dbReference type="EMBL" id="QLMC01000005">
    <property type="protein sequence ID" value="RAJ94423.1"/>
    <property type="molecule type" value="Genomic_DNA"/>
</dbReference>